<gene>
    <name evidence="1" type="ORF">DLJ46_31475</name>
</gene>
<sequence length="76" mass="8119">MTYEEALDLLPVRYAQALHLRRLGCDEQAIAAELAVEPAAVGPMLQLAEAKLARLLAEPAEVAPSEGRGLQSPPEV</sequence>
<comment type="caution">
    <text evidence="1">The sequence shown here is derived from an EMBL/GenBank/DDBJ whole genome shotgun (WGS) entry which is preliminary data.</text>
</comment>
<reference evidence="2" key="1">
    <citation type="submission" date="2018-05" db="EMBL/GenBank/DDBJ databases">
        <title>Micromonospora globispora sp. nov. and Micromonospora rugosa sp. nov., isolated from marine sediment.</title>
        <authorList>
            <person name="Carro L."/>
            <person name="Aysel V."/>
            <person name="Cetin D."/>
            <person name="Igual J.M."/>
            <person name="Klenk H.-P."/>
            <person name="Trujillo M.E."/>
            <person name="Sahin N."/>
        </authorList>
    </citation>
    <scope>NUCLEOTIDE SEQUENCE [LARGE SCALE GENOMIC DNA]</scope>
    <source>
        <strain evidence="2">S2904</strain>
    </source>
</reference>
<name>A0A317JSB8_9ACTN</name>
<evidence type="ECO:0000313" key="1">
    <source>
        <dbReference type="EMBL" id="PWU43475.1"/>
    </source>
</evidence>
<dbReference type="EMBL" id="QGSV01000438">
    <property type="protein sequence ID" value="PWU43475.1"/>
    <property type="molecule type" value="Genomic_DNA"/>
</dbReference>
<dbReference type="Gene3D" id="1.10.10.10">
    <property type="entry name" value="Winged helix-like DNA-binding domain superfamily/Winged helix DNA-binding domain"/>
    <property type="match status" value="1"/>
</dbReference>
<evidence type="ECO:0000313" key="2">
    <source>
        <dbReference type="Proteomes" id="UP000245683"/>
    </source>
</evidence>
<evidence type="ECO:0008006" key="3">
    <source>
        <dbReference type="Google" id="ProtNLM"/>
    </source>
</evidence>
<dbReference type="SUPFAM" id="SSF88659">
    <property type="entry name" value="Sigma3 and sigma4 domains of RNA polymerase sigma factors"/>
    <property type="match status" value="1"/>
</dbReference>
<dbReference type="Proteomes" id="UP000245683">
    <property type="component" value="Unassembled WGS sequence"/>
</dbReference>
<accession>A0A317JSB8</accession>
<dbReference type="AlphaFoldDB" id="A0A317JSB8"/>
<dbReference type="InterPro" id="IPR036388">
    <property type="entry name" value="WH-like_DNA-bd_sf"/>
</dbReference>
<dbReference type="RefSeq" id="WP_109948112.1">
    <property type="nucleotide sequence ID" value="NZ_QGSU01000506.1"/>
</dbReference>
<organism evidence="1 2">
    <name type="scientific">Micromonospora globispora</name>
    <dbReference type="NCBI Taxonomy" id="1450148"/>
    <lineage>
        <taxon>Bacteria</taxon>
        <taxon>Bacillati</taxon>
        <taxon>Actinomycetota</taxon>
        <taxon>Actinomycetes</taxon>
        <taxon>Micromonosporales</taxon>
        <taxon>Micromonosporaceae</taxon>
        <taxon>Micromonospora</taxon>
    </lineage>
</organism>
<keyword evidence="2" id="KW-1185">Reference proteome</keyword>
<protein>
    <recommendedName>
        <fullName evidence="3">RNA polymerase sigma factor 70 region 4 type 2 domain-containing protein</fullName>
    </recommendedName>
</protein>
<proteinExistence type="predicted"/>
<dbReference type="InterPro" id="IPR013324">
    <property type="entry name" value="RNA_pol_sigma_r3/r4-like"/>
</dbReference>